<name>A0A0A1YT50_PSEFL</name>
<evidence type="ECO:0000313" key="1">
    <source>
        <dbReference type="EMBL" id="KGE65063.1"/>
    </source>
</evidence>
<sequence>MAEGEPPHRYALRQAHDKFYCDDLIGLFHAMRKAILFVQSLGRVDDSKIQVGIVEHDQLIFATQLQRYLLQITSGSFPLFATGRSGTRELDHPDIGITGHGCTSSAIARKNLQHAGQQASQFKQACDHETAAYCGTRIWLEYHGVA</sequence>
<comment type="caution">
    <text evidence="1">The sequence shown here is derived from an EMBL/GenBank/DDBJ whole genome shotgun (WGS) entry which is preliminary data.</text>
</comment>
<dbReference type="AlphaFoldDB" id="A0A0A1YT50"/>
<gene>
    <name evidence="1" type="ORF">K814_0126075</name>
</gene>
<protein>
    <submittedName>
        <fullName evidence="1">Uncharacterized protein</fullName>
    </submittedName>
</protein>
<reference evidence="1 2" key="1">
    <citation type="journal article" date="2013" name="Genome Announc.">
        <title>Draft Genome Sequence of Pseudomonas fluorescens LMG 5329, a White Line-Inducing Principle-Producing Bioindicator for the Mushroom Pathogen Pseudomonas tolaasii.</title>
        <authorList>
            <person name="Ghequire M.G."/>
            <person name="Rokni-Zadeh H."/>
            <person name="Zarrineh P."/>
            <person name="De Mot R."/>
        </authorList>
    </citation>
    <scope>NUCLEOTIDE SEQUENCE [LARGE SCALE GENOMIC DNA]</scope>
    <source>
        <strain evidence="1 2">LMG 5329</strain>
    </source>
</reference>
<evidence type="ECO:0000313" key="2">
    <source>
        <dbReference type="Proteomes" id="UP000030060"/>
    </source>
</evidence>
<dbReference type="Proteomes" id="UP000030060">
    <property type="component" value="Unassembled WGS sequence"/>
</dbReference>
<proteinExistence type="predicted"/>
<accession>A0A0A1YT50</accession>
<organism evidence="1 2">
    <name type="scientific">Pseudomonas fluorescens LMG 5329</name>
    <dbReference type="NCBI Taxonomy" id="1324332"/>
    <lineage>
        <taxon>Bacteria</taxon>
        <taxon>Pseudomonadati</taxon>
        <taxon>Pseudomonadota</taxon>
        <taxon>Gammaproteobacteria</taxon>
        <taxon>Pseudomonadales</taxon>
        <taxon>Pseudomonadaceae</taxon>
        <taxon>Pseudomonas</taxon>
    </lineage>
</organism>
<dbReference type="EMBL" id="ASGY01000202">
    <property type="protein sequence ID" value="KGE65063.1"/>
    <property type="molecule type" value="Genomic_DNA"/>
</dbReference>